<protein>
    <submittedName>
        <fullName evidence="1">Type IIS restriction enzyme R and M protein</fullName>
    </submittedName>
</protein>
<dbReference type="HOGENOM" id="CLU_212658_0_0_7"/>
<sequence>MNLVDKILQTKEKDPKANTQELEQKIDALVYQLYNLTDEEVKIIENGQ</sequence>
<dbReference type="REBASE" id="31518">
    <property type="entry name" value="HpySA7ORF7240P"/>
</dbReference>
<dbReference type="AlphaFoldDB" id="E8QUB7"/>
<proteinExistence type="predicted"/>
<dbReference type="eggNOG" id="COG0827">
    <property type="taxonomic scope" value="Bacteria"/>
</dbReference>
<dbReference type="Proteomes" id="UP000007467">
    <property type="component" value="Chromosome"/>
</dbReference>
<evidence type="ECO:0000313" key="2">
    <source>
        <dbReference type="Proteomes" id="UP000007467"/>
    </source>
</evidence>
<organism evidence="1 2">
    <name type="scientific">Helicobacter pylori (strain SouthAfrica7)</name>
    <dbReference type="NCBI Taxonomy" id="907239"/>
    <lineage>
        <taxon>Bacteria</taxon>
        <taxon>Pseudomonadati</taxon>
        <taxon>Campylobacterota</taxon>
        <taxon>Epsilonproteobacteria</taxon>
        <taxon>Campylobacterales</taxon>
        <taxon>Helicobacteraceae</taxon>
        <taxon>Helicobacter</taxon>
    </lineage>
</organism>
<gene>
    <name evidence="1" type="ordered locus">HPSA_07235</name>
</gene>
<dbReference type="EMBL" id="CP002336">
    <property type="protein sequence ID" value="ADU85399.1"/>
    <property type="molecule type" value="Genomic_DNA"/>
</dbReference>
<evidence type="ECO:0000313" key="1">
    <source>
        <dbReference type="EMBL" id="ADU85399.1"/>
    </source>
</evidence>
<dbReference type="KEGG" id="hes:HPSA_07235"/>
<dbReference type="PATRIC" id="fig|907239.3.peg.1472"/>
<reference evidence="1 2" key="2">
    <citation type="journal article" date="2013" name="Genome Announc.">
        <title>Genome Sequences of Three hpAfrica2 Strains of Helicobacter pylori.</title>
        <authorList>
            <person name="Duncan S.S."/>
            <person name="Bertoli M.T."/>
            <person name="Kersulyte D."/>
            <person name="Valk P.L."/>
            <person name="Tamma S."/>
            <person name="Segal I."/>
            <person name="McClain M.S."/>
            <person name="Cover T.L."/>
            <person name="Berg D.E."/>
        </authorList>
    </citation>
    <scope>NUCLEOTIDE SEQUENCE [LARGE SCALE GENOMIC DNA]</scope>
    <source>
        <strain evidence="1 2">SouthAfrica7</strain>
    </source>
</reference>
<accession>E8QUB7</accession>
<name>E8QUB7_HELPW</name>
<reference evidence="2" key="1">
    <citation type="submission" date="2010-11" db="EMBL/GenBank/DDBJ databases">
        <title>Genome sequence of Helicobacter pylori strain SouthAfrica7.</title>
        <authorList>
            <person name="Kersulyte D."/>
            <person name="Segal I."/>
            <person name="Mistry R."/>
            <person name="Berg D.E."/>
        </authorList>
    </citation>
    <scope>NUCLEOTIDE SEQUENCE [LARGE SCALE GENOMIC DNA]</scope>
    <source>
        <strain evidence="2">SouthAfrica7</strain>
    </source>
</reference>